<comment type="similarity">
    <text evidence="2">Belongs to the ParB family.</text>
</comment>
<evidence type="ECO:0000256" key="2">
    <source>
        <dbReference type="ARBA" id="ARBA00006295"/>
    </source>
</evidence>
<dbReference type="PANTHER" id="PTHR33375:SF8">
    <property type="entry name" value="NUCLEOID OCCLUSION PROTEIN"/>
    <property type="match status" value="1"/>
</dbReference>
<dbReference type="Pfam" id="PF17762">
    <property type="entry name" value="HTH_ParB"/>
    <property type="match status" value="1"/>
</dbReference>
<dbReference type="CDD" id="cd16393">
    <property type="entry name" value="SPO0J_N"/>
    <property type="match status" value="1"/>
</dbReference>
<keyword evidence="7" id="KW-0131">Cell cycle</keyword>
<protein>
    <submittedName>
        <fullName evidence="9">Nucleoid occlusion protein</fullName>
    </submittedName>
</protein>
<dbReference type="NCBIfam" id="TIGR00180">
    <property type="entry name" value="parB_part"/>
    <property type="match status" value="1"/>
</dbReference>
<dbReference type="InterPro" id="IPR036086">
    <property type="entry name" value="ParB/Sulfiredoxin_sf"/>
</dbReference>
<evidence type="ECO:0000256" key="1">
    <source>
        <dbReference type="ARBA" id="ARBA00004453"/>
    </source>
</evidence>
<dbReference type="Gene3D" id="1.10.10.2830">
    <property type="match status" value="1"/>
</dbReference>
<dbReference type="InterPro" id="IPR023705">
    <property type="entry name" value="Nucleoid_occlusion_protein"/>
</dbReference>
<dbReference type="Gene3D" id="3.90.1530.30">
    <property type="match status" value="1"/>
</dbReference>
<evidence type="ECO:0000256" key="7">
    <source>
        <dbReference type="ARBA" id="ARBA00023306"/>
    </source>
</evidence>
<evidence type="ECO:0000256" key="6">
    <source>
        <dbReference type="ARBA" id="ARBA00023210"/>
    </source>
</evidence>
<dbReference type="PANTHER" id="PTHR33375">
    <property type="entry name" value="CHROMOSOME-PARTITIONING PROTEIN PARB-RELATED"/>
    <property type="match status" value="1"/>
</dbReference>
<dbReference type="InterPro" id="IPR041468">
    <property type="entry name" value="HTH_ParB/Spo0J"/>
</dbReference>
<dbReference type="InterPro" id="IPR050336">
    <property type="entry name" value="Chromosome_partition/occlusion"/>
</dbReference>
<keyword evidence="4" id="KW-0132">Cell division</keyword>
<reference evidence="9" key="1">
    <citation type="submission" date="2020-10" db="EMBL/GenBank/DDBJ databases">
        <authorList>
            <person name="Gilroy R."/>
        </authorList>
    </citation>
    <scope>NUCLEOTIDE SEQUENCE</scope>
    <source>
        <strain evidence="9">CHK195-4489</strain>
    </source>
</reference>
<dbReference type="GO" id="GO:0045881">
    <property type="term" value="P:positive regulation of sporulation resulting in formation of a cellular spore"/>
    <property type="evidence" value="ECO:0007669"/>
    <property type="project" value="TreeGrafter"/>
</dbReference>
<evidence type="ECO:0000313" key="9">
    <source>
        <dbReference type="EMBL" id="HIU30015.1"/>
    </source>
</evidence>
<evidence type="ECO:0000256" key="4">
    <source>
        <dbReference type="ARBA" id="ARBA00022618"/>
    </source>
</evidence>
<evidence type="ECO:0000256" key="5">
    <source>
        <dbReference type="ARBA" id="ARBA00023125"/>
    </source>
</evidence>
<evidence type="ECO:0000259" key="8">
    <source>
        <dbReference type="PROSITE" id="PS50943"/>
    </source>
</evidence>
<sequence>MNSVLKHDALKSNPGRDYITEIPTNRIKANPYQPRKEFSRSALYDLANSIKEYGILQPITVRPLRGDNTYELIAGERRLRAAKIAGLTSVPAIVYNAGDNDSAILALIENLQRENLSFLEEAEGYYCLLIDHGMTQEELARKVGKSQSAIANKVRLLKLPPMVKKILCDNKLSERHARALLRMADEQLQLKALKIICEKHCSVKEAEEIIDRLIEKHNASGGESGYLMPVPPSQNKKGGHIKFVIRDIKIFVNTIKETVAILKRSGVEAKAAQFDRGDYYEFIVRIPKEANGLVLNSSGTGKLACGAAKLQEKQERTS</sequence>
<dbReference type="InterPro" id="IPR001387">
    <property type="entry name" value="Cro/C1-type_HTH"/>
</dbReference>
<dbReference type="GO" id="GO:0003677">
    <property type="term" value="F:DNA binding"/>
    <property type="evidence" value="ECO:0007669"/>
    <property type="project" value="UniProtKB-KW"/>
</dbReference>
<organism evidence="9 10">
    <name type="scientific">Candidatus Egerieisoma faecipullorum</name>
    <dbReference type="NCBI Taxonomy" id="2840963"/>
    <lineage>
        <taxon>Bacteria</taxon>
        <taxon>Bacillati</taxon>
        <taxon>Bacillota</taxon>
        <taxon>Clostridia</taxon>
        <taxon>Eubacteriales</taxon>
        <taxon>Clostridiaceae</taxon>
        <taxon>Clostridiaceae incertae sedis</taxon>
        <taxon>Candidatus Egerieisoma</taxon>
    </lineage>
</organism>
<dbReference type="Pfam" id="PF02195">
    <property type="entry name" value="ParB_N"/>
    <property type="match status" value="1"/>
</dbReference>
<proteinExistence type="inferred from homology"/>
<keyword evidence="3" id="KW-0963">Cytoplasm</keyword>
<evidence type="ECO:0000256" key="3">
    <source>
        <dbReference type="ARBA" id="ARBA00022490"/>
    </source>
</evidence>
<gene>
    <name evidence="9" type="primary">noc</name>
    <name evidence="9" type="ORF">IAD50_06955</name>
</gene>
<dbReference type="CDD" id="cd00093">
    <property type="entry name" value="HTH_XRE"/>
    <property type="match status" value="1"/>
</dbReference>
<dbReference type="InterPro" id="IPR004437">
    <property type="entry name" value="ParB/RepB/Spo0J"/>
</dbReference>
<evidence type="ECO:0000313" key="10">
    <source>
        <dbReference type="Proteomes" id="UP000824089"/>
    </source>
</evidence>
<dbReference type="Proteomes" id="UP000824089">
    <property type="component" value="Unassembled WGS sequence"/>
</dbReference>
<dbReference type="GO" id="GO:0005694">
    <property type="term" value="C:chromosome"/>
    <property type="evidence" value="ECO:0007669"/>
    <property type="project" value="TreeGrafter"/>
</dbReference>
<dbReference type="InterPro" id="IPR003115">
    <property type="entry name" value="ParB_N"/>
</dbReference>
<accession>A0A9D1IAM2</accession>
<keyword evidence="5" id="KW-0238">DNA-binding</keyword>
<dbReference type="GO" id="GO:0009295">
    <property type="term" value="C:nucleoid"/>
    <property type="evidence" value="ECO:0007669"/>
    <property type="project" value="UniProtKB-SubCell"/>
</dbReference>
<comment type="subcellular location">
    <subcellularLocation>
        <location evidence="1">Cytoplasm</location>
        <location evidence="1">Nucleoid</location>
    </subcellularLocation>
</comment>
<keyword evidence="6" id="KW-0717">Septation</keyword>
<comment type="caution">
    <text evidence="9">The sequence shown here is derived from an EMBL/GenBank/DDBJ whole genome shotgun (WGS) entry which is preliminary data.</text>
</comment>
<dbReference type="NCBIfam" id="TIGR04285">
    <property type="entry name" value="nucleoid_noc"/>
    <property type="match status" value="1"/>
</dbReference>
<dbReference type="SUPFAM" id="SSF110849">
    <property type="entry name" value="ParB/Sulfiredoxin"/>
    <property type="match status" value="1"/>
</dbReference>
<dbReference type="FunFam" id="1.10.10.2830:FF:000001">
    <property type="entry name" value="Chromosome partitioning protein ParB"/>
    <property type="match status" value="1"/>
</dbReference>
<dbReference type="AlphaFoldDB" id="A0A9D1IAM2"/>
<feature type="domain" description="HTH cro/C1-type" evidence="8">
    <location>
        <begin position="132"/>
        <end position="152"/>
    </location>
</feature>
<dbReference type="GO" id="GO:0000917">
    <property type="term" value="P:division septum assembly"/>
    <property type="evidence" value="ECO:0007669"/>
    <property type="project" value="UniProtKB-KW"/>
</dbReference>
<name>A0A9D1IAM2_9CLOT</name>
<dbReference type="EMBL" id="DVMM01000144">
    <property type="protein sequence ID" value="HIU30015.1"/>
    <property type="molecule type" value="Genomic_DNA"/>
</dbReference>
<dbReference type="SUPFAM" id="SSF109709">
    <property type="entry name" value="KorB DNA-binding domain-like"/>
    <property type="match status" value="1"/>
</dbReference>
<dbReference type="FunFam" id="3.90.1530.30:FF:000001">
    <property type="entry name" value="Chromosome partitioning protein ParB"/>
    <property type="match status" value="1"/>
</dbReference>
<dbReference type="SMART" id="SM00470">
    <property type="entry name" value="ParB"/>
    <property type="match status" value="1"/>
</dbReference>
<dbReference type="PROSITE" id="PS50943">
    <property type="entry name" value="HTH_CROC1"/>
    <property type="match status" value="1"/>
</dbReference>
<dbReference type="GO" id="GO:0007059">
    <property type="term" value="P:chromosome segregation"/>
    <property type="evidence" value="ECO:0007669"/>
    <property type="project" value="TreeGrafter"/>
</dbReference>
<reference evidence="9" key="2">
    <citation type="journal article" date="2021" name="PeerJ">
        <title>Extensive microbial diversity within the chicken gut microbiome revealed by metagenomics and culture.</title>
        <authorList>
            <person name="Gilroy R."/>
            <person name="Ravi A."/>
            <person name="Getino M."/>
            <person name="Pursley I."/>
            <person name="Horton D.L."/>
            <person name="Alikhan N.F."/>
            <person name="Baker D."/>
            <person name="Gharbi K."/>
            <person name="Hall N."/>
            <person name="Watson M."/>
            <person name="Adriaenssens E.M."/>
            <person name="Foster-Nyarko E."/>
            <person name="Jarju S."/>
            <person name="Secka A."/>
            <person name="Antonio M."/>
            <person name="Oren A."/>
            <person name="Chaudhuri R.R."/>
            <person name="La Ragione R."/>
            <person name="Hildebrand F."/>
            <person name="Pallen M.J."/>
        </authorList>
    </citation>
    <scope>NUCLEOTIDE SEQUENCE</scope>
    <source>
        <strain evidence="9">CHK195-4489</strain>
    </source>
</reference>